<evidence type="ECO:0000256" key="6">
    <source>
        <dbReference type="ARBA" id="ARBA00022490"/>
    </source>
</evidence>
<dbReference type="RefSeq" id="WP_284937704.1">
    <property type="nucleotide sequence ID" value="NZ_JANURM010000007.1"/>
</dbReference>
<evidence type="ECO:0000313" key="15">
    <source>
        <dbReference type="EMBL" id="MDL0089045.1"/>
    </source>
</evidence>
<dbReference type="NCBIfam" id="NF000595">
    <property type="entry name" value="PRK00015.1-3"/>
    <property type="match status" value="1"/>
</dbReference>
<proteinExistence type="inferred from homology"/>
<name>A0ABT7HQT0_9BACT</name>
<dbReference type="GO" id="GO:0004523">
    <property type="term" value="F:RNA-DNA hybrid ribonuclease activity"/>
    <property type="evidence" value="ECO:0007669"/>
    <property type="project" value="UniProtKB-EC"/>
</dbReference>
<feature type="binding site" evidence="12">
    <location>
        <position position="9"/>
    </location>
    <ligand>
        <name>a divalent metal cation</name>
        <dbReference type="ChEBI" id="CHEBI:60240"/>
    </ligand>
</feature>
<evidence type="ECO:0000256" key="3">
    <source>
        <dbReference type="ARBA" id="ARBA00004065"/>
    </source>
</evidence>
<gene>
    <name evidence="15" type="ORF">NYG85_06655</name>
</gene>
<organism evidence="15 16">
    <name type="scientific">Campylobacter gastrosuis</name>
    <dbReference type="NCBI Taxonomy" id="2974576"/>
    <lineage>
        <taxon>Bacteria</taxon>
        <taxon>Pseudomonadati</taxon>
        <taxon>Campylobacterota</taxon>
        <taxon>Epsilonproteobacteria</taxon>
        <taxon>Campylobacterales</taxon>
        <taxon>Campylobacteraceae</taxon>
        <taxon>Campylobacter</taxon>
    </lineage>
</organism>
<dbReference type="EC" id="3.1.26.4" evidence="13"/>
<dbReference type="SUPFAM" id="SSF53098">
    <property type="entry name" value="Ribonuclease H-like"/>
    <property type="match status" value="1"/>
</dbReference>
<dbReference type="InterPro" id="IPR036397">
    <property type="entry name" value="RNaseH_sf"/>
</dbReference>
<comment type="cofactor">
    <cofactor evidence="12">
        <name>Mn(2+)</name>
        <dbReference type="ChEBI" id="CHEBI:29035"/>
    </cofactor>
    <cofactor evidence="12">
        <name>Mg(2+)</name>
        <dbReference type="ChEBI" id="CHEBI:18420"/>
    </cofactor>
    <text evidence="12">Manganese or magnesium. Binds 1 divalent metal ion per monomer in the absence of substrate. May bind a second metal ion after substrate binding.</text>
</comment>
<dbReference type="InterPro" id="IPR022898">
    <property type="entry name" value="RNase_HII"/>
</dbReference>
<evidence type="ECO:0000259" key="14">
    <source>
        <dbReference type="PROSITE" id="PS51975"/>
    </source>
</evidence>
<dbReference type="InterPro" id="IPR024567">
    <property type="entry name" value="RNase_HII/HIII_dom"/>
</dbReference>
<dbReference type="PROSITE" id="PS51257">
    <property type="entry name" value="PROKAR_LIPOPROTEIN"/>
    <property type="match status" value="1"/>
</dbReference>
<evidence type="ECO:0000256" key="7">
    <source>
        <dbReference type="ARBA" id="ARBA00022722"/>
    </source>
</evidence>
<protein>
    <recommendedName>
        <fullName evidence="13">Ribonuclease</fullName>
        <ecNumber evidence="13">3.1.26.4</ecNumber>
    </recommendedName>
</protein>
<evidence type="ECO:0000256" key="10">
    <source>
        <dbReference type="ARBA" id="ARBA00022801"/>
    </source>
</evidence>
<reference evidence="15" key="2">
    <citation type="journal article" date="2023" name="Microorganisms">
        <title>Isolation and Genomic Characteristics of Cat-Borne Campylobacter felis sp. nov. and Sheep-Borne Campylobacter ovis sp. nov.</title>
        <authorList>
            <person name="Wang H."/>
            <person name="Li Y."/>
            <person name="Gu Y."/>
            <person name="Zhou G."/>
            <person name="Chen X."/>
            <person name="Zhang X."/>
            <person name="Shao Z."/>
            <person name="Zhang J."/>
            <person name="Zhang M."/>
        </authorList>
    </citation>
    <scope>NUCLEOTIDE SEQUENCE</scope>
    <source>
        <strain evidence="15">PS10</strain>
    </source>
</reference>
<keyword evidence="11" id="KW-0464">Manganese</keyword>
<comment type="subcellular location">
    <subcellularLocation>
        <location evidence="4">Cytoplasm</location>
    </subcellularLocation>
</comment>
<dbReference type="InterPro" id="IPR012337">
    <property type="entry name" value="RNaseH-like_sf"/>
</dbReference>
<dbReference type="Gene3D" id="3.30.420.10">
    <property type="entry name" value="Ribonuclease H-like superfamily/Ribonuclease H"/>
    <property type="match status" value="1"/>
</dbReference>
<evidence type="ECO:0000256" key="1">
    <source>
        <dbReference type="ARBA" id="ARBA00000077"/>
    </source>
</evidence>
<comment type="function">
    <text evidence="3 13">Endonuclease that specifically degrades the RNA of RNA-DNA hybrids.</text>
</comment>
<evidence type="ECO:0000256" key="11">
    <source>
        <dbReference type="ARBA" id="ARBA00023211"/>
    </source>
</evidence>
<evidence type="ECO:0000256" key="5">
    <source>
        <dbReference type="ARBA" id="ARBA00007383"/>
    </source>
</evidence>
<keyword evidence="10 12" id="KW-0378">Hydrolase</keyword>
<feature type="binding site" evidence="12">
    <location>
        <position position="8"/>
    </location>
    <ligand>
        <name>a divalent metal cation</name>
        <dbReference type="ChEBI" id="CHEBI:60240"/>
    </ligand>
</feature>
<dbReference type="InterPro" id="IPR001352">
    <property type="entry name" value="RNase_HII/HIII"/>
</dbReference>
<comment type="catalytic activity">
    <reaction evidence="1 12 13">
        <text>Endonucleolytic cleavage to 5'-phosphomonoester.</text>
        <dbReference type="EC" id="3.1.26.4"/>
    </reaction>
</comment>
<sequence>MGKICGIDEAGRGALAGPLVMAACVLDAQISGLDDSKKLTPLKRERVFNELCKSSKFLIVYFSNTQIDTLGLSWCLNSGLNAFKRYFNGYELIFDGNINYGTDIKTIIKADAKIKEVSAASILAKVSRDRLMSLFDSHYPQYGFKKHKGYGTKEHLKALEIYGLCDLSRASFKIKNEPKLIF</sequence>
<dbReference type="EMBL" id="JANURM010000007">
    <property type="protein sequence ID" value="MDL0089045.1"/>
    <property type="molecule type" value="Genomic_DNA"/>
</dbReference>
<comment type="cofactor">
    <cofactor evidence="2">
        <name>Mg(2+)</name>
        <dbReference type="ChEBI" id="CHEBI:18420"/>
    </cofactor>
</comment>
<evidence type="ECO:0000256" key="8">
    <source>
        <dbReference type="ARBA" id="ARBA00022723"/>
    </source>
</evidence>
<evidence type="ECO:0000256" key="2">
    <source>
        <dbReference type="ARBA" id="ARBA00001946"/>
    </source>
</evidence>
<keyword evidence="6" id="KW-0963">Cytoplasm</keyword>
<feature type="binding site" evidence="12">
    <location>
        <position position="95"/>
    </location>
    <ligand>
        <name>a divalent metal cation</name>
        <dbReference type="ChEBI" id="CHEBI:60240"/>
    </ligand>
</feature>
<keyword evidence="8 12" id="KW-0479">Metal-binding</keyword>
<evidence type="ECO:0000256" key="12">
    <source>
        <dbReference type="PROSITE-ProRule" id="PRU01319"/>
    </source>
</evidence>
<dbReference type="Pfam" id="PF01351">
    <property type="entry name" value="RNase_HII"/>
    <property type="match status" value="1"/>
</dbReference>
<evidence type="ECO:0000256" key="9">
    <source>
        <dbReference type="ARBA" id="ARBA00022759"/>
    </source>
</evidence>
<evidence type="ECO:0000256" key="13">
    <source>
        <dbReference type="RuleBase" id="RU003515"/>
    </source>
</evidence>
<dbReference type="PROSITE" id="PS51975">
    <property type="entry name" value="RNASE_H_2"/>
    <property type="match status" value="1"/>
</dbReference>
<dbReference type="Proteomes" id="UP001173801">
    <property type="component" value="Unassembled WGS sequence"/>
</dbReference>
<dbReference type="CDD" id="cd07182">
    <property type="entry name" value="RNase_HII_bacteria_HII_like"/>
    <property type="match status" value="1"/>
</dbReference>
<dbReference type="PANTHER" id="PTHR10954">
    <property type="entry name" value="RIBONUCLEASE H2 SUBUNIT A"/>
    <property type="match status" value="1"/>
</dbReference>
<accession>A0ABT7HQT0</accession>
<keyword evidence="9 12" id="KW-0255">Endonuclease</keyword>
<comment type="similarity">
    <text evidence="5 13">Belongs to the RNase HII family.</text>
</comment>
<feature type="domain" description="RNase H type-2" evidence="14">
    <location>
        <begin position="2"/>
        <end position="182"/>
    </location>
</feature>
<dbReference type="PANTHER" id="PTHR10954:SF18">
    <property type="entry name" value="RIBONUCLEASE HII"/>
    <property type="match status" value="1"/>
</dbReference>
<keyword evidence="16" id="KW-1185">Reference proteome</keyword>
<evidence type="ECO:0000313" key="16">
    <source>
        <dbReference type="Proteomes" id="UP001173801"/>
    </source>
</evidence>
<keyword evidence="7 12" id="KW-0540">Nuclease</keyword>
<reference evidence="15" key="1">
    <citation type="submission" date="2022-08" db="EMBL/GenBank/DDBJ databases">
        <authorList>
            <person name="Wang H."/>
        </authorList>
    </citation>
    <scope>NUCLEOTIDE SEQUENCE</scope>
    <source>
        <strain evidence="15">PS10</strain>
    </source>
</reference>
<evidence type="ECO:0000256" key="4">
    <source>
        <dbReference type="ARBA" id="ARBA00004496"/>
    </source>
</evidence>
<comment type="caution">
    <text evidence="15">The sequence shown here is derived from an EMBL/GenBank/DDBJ whole genome shotgun (WGS) entry which is preliminary data.</text>
</comment>